<dbReference type="InterPro" id="IPR007163">
    <property type="entry name" value="VCA0040-like"/>
</dbReference>
<feature type="transmembrane region" description="Helical" evidence="1">
    <location>
        <begin position="178"/>
        <end position="204"/>
    </location>
</feature>
<dbReference type="PANTHER" id="PTHR37308">
    <property type="entry name" value="INTEGRAL MEMBRANE PROTEIN"/>
    <property type="match status" value="1"/>
</dbReference>
<gene>
    <name evidence="2" type="ORF">HZF24_18330</name>
</gene>
<evidence type="ECO:0000256" key="1">
    <source>
        <dbReference type="SAM" id="Phobius"/>
    </source>
</evidence>
<dbReference type="Proteomes" id="UP000611629">
    <property type="component" value="Unassembled WGS sequence"/>
</dbReference>
<feature type="transmembrane region" description="Helical" evidence="1">
    <location>
        <begin position="112"/>
        <end position="129"/>
    </location>
</feature>
<organism evidence="2 3">
    <name type="scientific">Sedimentibacter hydroxybenzoicus DSM 7310</name>
    <dbReference type="NCBI Taxonomy" id="1123245"/>
    <lineage>
        <taxon>Bacteria</taxon>
        <taxon>Bacillati</taxon>
        <taxon>Bacillota</taxon>
        <taxon>Tissierellia</taxon>
        <taxon>Sedimentibacter</taxon>
    </lineage>
</organism>
<protein>
    <submittedName>
        <fullName evidence="2">DUF368 domain-containing protein</fullName>
    </submittedName>
</protein>
<keyword evidence="1" id="KW-0472">Membrane</keyword>
<feature type="transmembrane region" description="Helical" evidence="1">
    <location>
        <begin position="84"/>
        <end position="100"/>
    </location>
</feature>
<dbReference type="RefSeq" id="WP_179239827.1">
    <property type="nucleotide sequence ID" value="NZ_JACBNQ010000043.1"/>
</dbReference>
<name>A0A974BN80_SEDHY</name>
<feature type="transmembrane region" description="Helical" evidence="1">
    <location>
        <begin position="54"/>
        <end position="77"/>
    </location>
</feature>
<keyword evidence="1" id="KW-0812">Transmembrane</keyword>
<feature type="transmembrane region" description="Helical" evidence="1">
    <location>
        <begin position="12"/>
        <end position="34"/>
    </location>
</feature>
<dbReference type="PANTHER" id="PTHR37308:SF1">
    <property type="entry name" value="POLYPRENYL-PHOSPHATE TRANSPORTER"/>
    <property type="match status" value="1"/>
</dbReference>
<dbReference type="Pfam" id="PF04018">
    <property type="entry name" value="VCA0040-like"/>
    <property type="match status" value="1"/>
</dbReference>
<feature type="transmembrane region" description="Helical" evidence="1">
    <location>
        <begin position="216"/>
        <end position="238"/>
    </location>
</feature>
<dbReference type="EMBL" id="JACBNQ010000043">
    <property type="protein sequence ID" value="NYB76108.1"/>
    <property type="molecule type" value="Genomic_DNA"/>
</dbReference>
<evidence type="ECO:0000313" key="2">
    <source>
        <dbReference type="EMBL" id="NYB76108.1"/>
    </source>
</evidence>
<evidence type="ECO:0000313" key="3">
    <source>
        <dbReference type="Proteomes" id="UP000611629"/>
    </source>
</evidence>
<dbReference type="AlphaFoldDB" id="A0A974BN80"/>
<sequence>MSFFSRFLKGLIIGAGAIAPGVSGGALAVIFGLYDKMTFFIANFTYKFRENVKFFIPVGIGGALGVLLFSRIIELLFTYHEVEVRYAFIGLMLGTIPSVIKEANKKGFKPKYLIPLAITFISTLVLTFLEESASGLNSLSNPSSINIIIYGLIIGFGTIIPGISASIILMYIGVYEFVISAISNLSVVYIFYLGIGFVISILLFSKLISMLFKRCYGVTFYAILGLVLGSIISIFPGFSFTFEYIFNFVLLIACFLLSYNISRLTG</sequence>
<reference evidence="2" key="1">
    <citation type="submission" date="2020-07" db="EMBL/GenBank/DDBJ databases">
        <title>Genomic analysis of a strain of Sedimentibacter Hydroxybenzoicus DSM7310.</title>
        <authorList>
            <person name="Ma S."/>
        </authorList>
    </citation>
    <scope>NUCLEOTIDE SEQUENCE</scope>
    <source>
        <strain evidence="2">DSM 7310</strain>
    </source>
</reference>
<accession>A0A974BN80</accession>
<proteinExistence type="predicted"/>
<comment type="caution">
    <text evidence="2">The sequence shown here is derived from an EMBL/GenBank/DDBJ whole genome shotgun (WGS) entry which is preliminary data.</text>
</comment>
<feature type="transmembrane region" description="Helical" evidence="1">
    <location>
        <begin position="244"/>
        <end position="262"/>
    </location>
</feature>
<keyword evidence="3" id="KW-1185">Reference proteome</keyword>
<keyword evidence="1" id="KW-1133">Transmembrane helix</keyword>
<feature type="transmembrane region" description="Helical" evidence="1">
    <location>
        <begin position="149"/>
        <end position="172"/>
    </location>
</feature>